<reference evidence="7 8" key="1">
    <citation type="submission" date="2024-02" db="EMBL/GenBank/DDBJ databases">
        <title>De novo assembly and annotation of 12 fungi associated with fruit tree decline syndrome in Ontario, Canada.</title>
        <authorList>
            <person name="Sulman M."/>
            <person name="Ellouze W."/>
            <person name="Ilyukhin E."/>
        </authorList>
    </citation>
    <scope>NUCLEOTIDE SEQUENCE [LARGE SCALE GENOMIC DNA]</scope>
    <source>
        <strain evidence="7 8">M11/M66-122</strain>
    </source>
</reference>
<dbReference type="GO" id="GO:0016020">
    <property type="term" value="C:membrane"/>
    <property type="evidence" value="ECO:0007669"/>
    <property type="project" value="UniProtKB-SubCell"/>
</dbReference>
<evidence type="ECO:0000256" key="4">
    <source>
        <dbReference type="ARBA" id="ARBA00022989"/>
    </source>
</evidence>
<feature type="transmembrane region" description="Helical" evidence="6">
    <location>
        <begin position="173"/>
        <end position="192"/>
    </location>
</feature>
<dbReference type="PIRSF" id="PIRSF006060">
    <property type="entry name" value="AA_transporter"/>
    <property type="match status" value="1"/>
</dbReference>
<evidence type="ECO:0000256" key="2">
    <source>
        <dbReference type="ARBA" id="ARBA00022448"/>
    </source>
</evidence>
<accession>A0AAN9UPC9</accession>
<dbReference type="PANTHER" id="PTHR45649">
    <property type="entry name" value="AMINO-ACID PERMEASE BAT1"/>
    <property type="match status" value="1"/>
</dbReference>
<feature type="transmembrane region" description="Helical" evidence="6">
    <location>
        <begin position="199"/>
        <end position="218"/>
    </location>
</feature>
<gene>
    <name evidence="7" type="ORF">SLS62_007391</name>
</gene>
<evidence type="ECO:0000256" key="1">
    <source>
        <dbReference type="ARBA" id="ARBA00004141"/>
    </source>
</evidence>
<keyword evidence="4 6" id="KW-1133">Transmembrane helix</keyword>
<organism evidence="7 8">
    <name type="scientific">Diatrype stigma</name>
    <dbReference type="NCBI Taxonomy" id="117547"/>
    <lineage>
        <taxon>Eukaryota</taxon>
        <taxon>Fungi</taxon>
        <taxon>Dikarya</taxon>
        <taxon>Ascomycota</taxon>
        <taxon>Pezizomycotina</taxon>
        <taxon>Sordariomycetes</taxon>
        <taxon>Xylariomycetidae</taxon>
        <taxon>Xylariales</taxon>
        <taxon>Diatrypaceae</taxon>
        <taxon>Diatrype</taxon>
    </lineage>
</organism>
<feature type="transmembrane region" description="Helical" evidence="6">
    <location>
        <begin position="416"/>
        <end position="436"/>
    </location>
</feature>
<name>A0AAN9UPC9_9PEZI</name>
<feature type="transmembrane region" description="Helical" evidence="6">
    <location>
        <begin position="291"/>
        <end position="313"/>
    </location>
</feature>
<comment type="caution">
    <text evidence="7">The sequence shown here is derived from an EMBL/GenBank/DDBJ whole genome shotgun (WGS) entry which is preliminary data.</text>
</comment>
<evidence type="ECO:0000256" key="6">
    <source>
        <dbReference type="SAM" id="Phobius"/>
    </source>
</evidence>
<dbReference type="Pfam" id="PF13520">
    <property type="entry name" value="AA_permease_2"/>
    <property type="match status" value="1"/>
</dbReference>
<proteinExistence type="predicted"/>
<dbReference type="Proteomes" id="UP001320420">
    <property type="component" value="Unassembled WGS sequence"/>
</dbReference>
<feature type="transmembrane region" description="Helical" evidence="6">
    <location>
        <begin position="489"/>
        <end position="508"/>
    </location>
</feature>
<feature type="transmembrane region" description="Helical" evidence="6">
    <location>
        <begin position="52"/>
        <end position="76"/>
    </location>
</feature>
<evidence type="ECO:0000256" key="3">
    <source>
        <dbReference type="ARBA" id="ARBA00022692"/>
    </source>
</evidence>
<keyword evidence="2" id="KW-0813">Transport</keyword>
<comment type="subcellular location">
    <subcellularLocation>
        <location evidence="1">Membrane</location>
        <topology evidence="1">Multi-pass membrane protein</topology>
    </subcellularLocation>
</comment>
<dbReference type="Gene3D" id="1.20.1740.10">
    <property type="entry name" value="Amino acid/polyamine transporter I"/>
    <property type="match status" value="1"/>
</dbReference>
<dbReference type="InterPro" id="IPR002293">
    <property type="entry name" value="AA/rel_permease1"/>
</dbReference>
<dbReference type="PANTHER" id="PTHR45649:SF13">
    <property type="entry name" value="THIAMINE TRANSPORTER THI9"/>
    <property type="match status" value="1"/>
</dbReference>
<dbReference type="GO" id="GO:0022857">
    <property type="term" value="F:transmembrane transporter activity"/>
    <property type="evidence" value="ECO:0007669"/>
    <property type="project" value="InterPro"/>
</dbReference>
<evidence type="ECO:0008006" key="9">
    <source>
        <dbReference type="Google" id="ProtNLM"/>
    </source>
</evidence>
<feature type="transmembrane region" description="Helical" evidence="6">
    <location>
        <begin position="390"/>
        <end position="410"/>
    </location>
</feature>
<keyword evidence="3 6" id="KW-0812">Transmembrane</keyword>
<dbReference type="EMBL" id="JAKJXP020000060">
    <property type="protein sequence ID" value="KAK7750691.1"/>
    <property type="molecule type" value="Genomic_DNA"/>
</dbReference>
<keyword evidence="5 6" id="KW-0472">Membrane</keyword>
<feature type="transmembrane region" description="Helical" evidence="6">
    <location>
        <begin position="88"/>
        <end position="115"/>
    </location>
</feature>
<protein>
    <recommendedName>
        <fullName evidence="9">Amino acid or gaba permease</fullName>
    </recommendedName>
</protein>
<keyword evidence="8" id="KW-1185">Reference proteome</keyword>
<evidence type="ECO:0000313" key="8">
    <source>
        <dbReference type="Proteomes" id="UP001320420"/>
    </source>
</evidence>
<evidence type="ECO:0000256" key="5">
    <source>
        <dbReference type="ARBA" id="ARBA00023136"/>
    </source>
</evidence>
<sequence>MAATPTISAKVATEVEVDKQGNSEILTIDEYQLATLGYKQEFLRSLGLFESWAATLSTMNFVSGIPAMFGFVMITGGPKSAFANWTMVGGLSCIISLAMAELAAALPTAGGIYYWSYNLGGKEWGPFLSWMTAWWNWASWITVIPACQQGTANFLVAALEIQYPDLPVLSEGWFLWIVGSGGLLLSMLPNIYSPKILRIYLRVAIFVYFVLLSIYWIWFPLQASSAGHHFDMDILSKFYNGINTGNDQQASDTYCWIISTLFGAWIFGGFDASAHLSEETLRASTTVARGIYMATLSGWLLSVPTLFIILICLQNFDGIISASYTTNFAEYLVQLLGKRGAVVVLAVLWVDSICGTGANFMSAQRVTYAISRDHILPFSSVFRKLSSRKVPVNAAILVYCLSVAISAAVIGSTVAFSAITATAVIAANSSYIIPIVSRQTIARRTFVPAKWNLGKLSTPIATVSTLWMLYLFVILMLPQQYPVTRNTLNYAPICIGIVGSFSLTGWFLPRWGARHWFHGPTRTVSTEVVSSTRFENGGSYEQKVN</sequence>
<feature type="transmembrane region" description="Helical" evidence="6">
    <location>
        <begin position="456"/>
        <end position="477"/>
    </location>
</feature>
<evidence type="ECO:0000313" key="7">
    <source>
        <dbReference type="EMBL" id="KAK7750691.1"/>
    </source>
</evidence>
<dbReference type="AlphaFoldDB" id="A0AAN9UPC9"/>